<gene>
    <name evidence="1" type="ORF">Ddye_021029</name>
</gene>
<evidence type="ECO:0000313" key="1">
    <source>
        <dbReference type="EMBL" id="KAK2645834.1"/>
    </source>
</evidence>
<dbReference type="Proteomes" id="UP001280121">
    <property type="component" value="Unassembled WGS sequence"/>
</dbReference>
<evidence type="ECO:0000313" key="2">
    <source>
        <dbReference type="Proteomes" id="UP001280121"/>
    </source>
</evidence>
<name>A0AAD9U0U8_9ROSI</name>
<dbReference type="PANTHER" id="PTHR33116">
    <property type="entry name" value="REVERSE TRANSCRIPTASE ZINC-BINDING DOMAIN-CONTAINING PROTEIN-RELATED-RELATED"/>
    <property type="match status" value="1"/>
</dbReference>
<organism evidence="1 2">
    <name type="scientific">Dipteronia dyeriana</name>
    <dbReference type="NCBI Taxonomy" id="168575"/>
    <lineage>
        <taxon>Eukaryota</taxon>
        <taxon>Viridiplantae</taxon>
        <taxon>Streptophyta</taxon>
        <taxon>Embryophyta</taxon>
        <taxon>Tracheophyta</taxon>
        <taxon>Spermatophyta</taxon>
        <taxon>Magnoliopsida</taxon>
        <taxon>eudicotyledons</taxon>
        <taxon>Gunneridae</taxon>
        <taxon>Pentapetalae</taxon>
        <taxon>rosids</taxon>
        <taxon>malvids</taxon>
        <taxon>Sapindales</taxon>
        <taxon>Sapindaceae</taxon>
        <taxon>Hippocastanoideae</taxon>
        <taxon>Acereae</taxon>
        <taxon>Dipteronia</taxon>
    </lineage>
</organism>
<evidence type="ECO:0008006" key="3">
    <source>
        <dbReference type="Google" id="ProtNLM"/>
    </source>
</evidence>
<dbReference type="EMBL" id="JANJYI010000006">
    <property type="protein sequence ID" value="KAK2645834.1"/>
    <property type="molecule type" value="Genomic_DNA"/>
</dbReference>
<dbReference type="AlphaFoldDB" id="A0AAD9U0U8"/>
<sequence>MANRLRVILSEVVFETQSVFNLGRLILDNAIIGFECMYTMHTIKRKKGSMIVKLDMSKAYNKVEWGFLTEVMLRLGLPRWWVERVIVSGKEVLIKDVLQSIPAYSMGLFKMPVGLLKEIQRLCNRFWWGSTEEKQ</sequence>
<accession>A0AAD9U0U8</accession>
<keyword evidence="2" id="KW-1185">Reference proteome</keyword>
<dbReference type="PANTHER" id="PTHR33116:SF86">
    <property type="entry name" value="REVERSE TRANSCRIPTASE DOMAIN-CONTAINING PROTEIN"/>
    <property type="match status" value="1"/>
</dbReference>
<comment type="caution">
    <text evidence="1">The sequence shown here is derived from an EMBL/GenBank/DDBJ whole genome shotgun (WGS) entry which is preliminary data.</text>
</comment>
<reference evidence="1" key="1">
    <citation type="journal article" date="2023" name="Plant J.">
        <title>Genome sequences and population genomics provide insights into the demographic history, inbreeding, and mutation load of two 'living fossil' tree species of Dipteronia.</title>
        <authorList>
            <person name="Feng Y."/>
            <person name="Comes H.P."/>
            <person name="Chen J."/>
            <person name="Zhu S."/>
            <person name="Lu R."/>
            <person name="Zhang X."/>
            <person name="Li P."/>
            <person name="Qiu J."/>
            <person name="Olsen K.M."/>
            <person name="Qiu Y."/>
        </authorList>
    </citation>
    <scope>NUCLEOTIDE SEQUENCE</scope>
    <source>
        <strain evidence="1">KIB01</strain>
    </source>
</reference>
<proteinExistence type="predicted"/>
<protein>
    <recommendedName>
        <fullName evidence="3">Reverse transcriptase</fullName>
    </recommendedName>
</protein>